<dbReference type="InterPro" id="IPR013595">
    <property type="entry name" value="Pept_S33_TAP-like_C"/>
</dbReference>
<dbReference type="EMBL" id="JASNQZ010000001">
    <property type="protein sequence ID" value="KAL0961015.1"/>
    <property type="molecule type" value="Genomic_DNA"/>
</dbReference>
<evidence type="ECO:0000313" key="4">
    <source>
        <dbReference type="Proteomes" id="UP001556367"/>
    </source>
</evidence>
<proteinExistence type="predicted"/>
<dbReference type="Proteomes" id="UP001556367">
    <property type="component" value="Unassembled WGS sequence"/>
</dbReference>
<keyword evidence="1" id="KW-0472">Membrane</keyword>
<accession>A0ABR3K0S7</accession>
<dbReference type="Pfam" id="PF08386">
    <property type="entry name" value="Abhydrolase_4"/>
    <property type="match status" value="1"/>
</dbReference>
<feature type="transmembrane region" description="Helical" evidence="1">
    <location>
        <begin position="6"/>
        <end position="28"/>
    </location>
</feature>
<evidence type="ECO:0000313" key="3">
    <source>
        <dbReference type="EMBL" id="KAL0961015.1"/>
    </source>
</evidence>
<evidence type="ECO:0000259" key="2">
    <source>
        <dbReference type="Pfam" id="PF08386"/>
    </source>
</evidence>
<evidence type="ECO:0000256" key="1">
    <source>
        <dbReference type="SAM" id="Phobius"/>
    </source>
</evidence>
<name>A0ABR3K0S7_9AGAR</name>
<protein>
    <recommendedName>
        <fullName evidence="2">Peptidase S33 tripeptidyl aminopeptidase-like C-terminal domain-containing protein</fullName>
    </recommendedName>
</protein>
<reference evidence="4" key="1">
    <citation type="submission" date="2024-06" db="EMBL/GenBank/DDBJ databases">
        <title>Multi-omics analyses provide insights into the biosynthesis of the anticancer antibiotic pleurotin in Hohenbuehelia grisea.</title>
        <authorList>
            <person name="Weaver J.A."/>
            <person name="Alberti F."/>
        </authorList>
    </citation>
    <scope>NUCLEOTIDE SEQUENCE [LARGE SCALE GENOMIC DNA]</scope>
    <source>
        <strain evidence="4">T-177</strain>
    </source>
</reference>
<dbReference type="SUPFAM" id="SSF53474">
    <property type="entry name" value="alpha/beta-Hydrolases"/>
    <property type="match status" value="1"/>
</dbReference>
<comment type="caution">
    <text evidence="3">The sequence shown here is derived from an EMBL/GenBank/DDBJ whole genome shotgun (WGS) entry which is preliminary data.</text>
</comment>
<keyword evidence="4" id="KW-1185">Reference proteome</keyword>
<organism evidence="3 4">
    <name type="scientific">Hohenbuehelia grisea</name>
    <dbReference type="NCBI Taxonomy" id="104357"/>
    <lineage>
        <taxon>Eukaryota</taxon>
        <taxon>Fungi</taxon>
        <taxon>Dikarya</taxon>
        <taxon>Basidiomycota</taxon>
        <taxon>Agaricomycotina</taxon>
        <taxon>Agaricomycetes</taxon>
        <taxon>Agaricomycetidae</taxon>
        <taxon>Agaricales</taxon>
        <taxon>Pleurotineae</taxon>
        <taxon>Pleurotaceae</taxon>
        <taxon>Hohenbuehelia</taxon>
    </lineage>
</organism>
<sequence>MILQVVIAVLTGFIRIGLSALYLMVLWIRRTILLVCTPALRSQLNHSLQTADVSRLLGHWSNNLLDTDKVLQSFFNGCAAAGPDGCAFYAATPEAVAQKLDDVIAAIKLNPVPVRTGVSYGLLDYKRLLNAIFRTFYSPYATFPTLAQGLADLAEGNGTVLYQMFESPFFECACNATVDTTLISDGQDAVMCTDGNLNRLTVQESREHYENLLKTSRWGELWAGIRVRCANWPEQPKRHFQGPFVGNTSHPVLWVGNTADPVTPLAFAHKMAKGFPGSAVLTQDSPGHCSISGPSICTQKYIRSYFLNGTLPPPGVVCPAVSEPLPPRSRNQGQDDAQAVLARDLTEEDASILNAVQELIRSPIVSPLGRGF</sequence>
<gene>
    <name evidence="3" type="ORF">HGRIS_006007</name>
</gene>
<dbReference type="InterPro" id="IPR029058">
    <property type="entry name" value="AB_hydrolase_fold"/>
</dbReference>
<keyword evidence="1" id="KW-0812">Transmembrane</keyword>
<keyword evidence="1" id="KW-1133">Transmembrane helix</keyword>
<feature type="domain" description="Peptidase S33 tripeptidyl aminopeptidase-like C-terminal" evidence="2">
    <location>
        <begin position="218"/>
        <end position="318"/>
    </location>
</feature>